<evidence type="ECO:0000313" key="1">
    <source>
        <dbReference type="EMBL" id="GGE74282.1"/>
    </source>
</evidence>
<comment type="caution">
    <text evidence="1">The sequence shown here is derived from an EMBL/GenBank/DDBJ whole genome shotgun (WGS) entry which is preliminary data.</text>
</comment>
<gene>
    <name evidence="1" type="ORF">GCM10007140_25140</name>
</gene>
<organism evidence="1 2">
    <name type="scientific">Priestia taiwanensis</name>
    <dbReference type="NCBI Taxonomy" id="1347902"/>
    <lineage>
        <taxon>Bacteria</taxon>
        <taxon>Bacillati</taxon>
        <taxon>Bacillota</taxon>
        <taxon>Bacilli</taxon>
        <taxon>Bacillales</taxon>
        <taxon>Bacillaceae</taxon>
        <taxon>Priestia</taxon>
    </lineage>
</organism>
<dbReference type="Pfam" id="PF11116">
    <property type="entry name" value="DUF2624"/>
    <property type="match status" value="1"/>
</dbReference>
<evidence type="ECO:0000313" key="2">
    <source>
        <dbReference type="Proteomes" id="UP000605259"/>
    </source>
</evidence>
<keyword evidence="2" id="KW-1185">Reference proteome</keyword>
<protein>
    <recommendedName>
        <fullName evidence="3">DUF2624 domain-containing protein</fullName>
    </recommendedName>
</protein>
<accession>A0A917ATW3</accession>
<reference evidence="1" key="2">
    <citation type="submission" date="2020-09" db="EMBL/GenBank/DDBJ databases">
        <authorList>
            <person name="Sun Q."/>
            <person name="Zhou Y."/>
        </authorList>
    </citation>
    <scope>NUCLEOTIDE SEQUENCE</scope>
    <source>
        <strain evidence="1">CGMCC 1.12698</strain>
    </source>
</reference>
<sequence>MNLMKIIVNKKINNISVDELLKLCHEHQITVTYQQAQQAVQVIKQKKVDIYDDHDRLELINKIAYITNPTTAEQVNGLLLKLIKK</sequence>
<evidence type="ECO:0008006" key="3">
    <source>
        <dbReference type="Google" id="ProtNLM"/>
    </source>
</evidence>
<reference evidence="1" key="1">
    <citation type="journal article" date="2014" name="Int. J. Syst. Evol. Microbiol.">
        <title>Complete genome sequence of Corynebacterium casei LMG S-19264T (=DSM 44701T), isolated from a smear-ripened cheese.</title>
        <authorList>
            <consortium name="US DOE Joint Genome Institute (JGI-PGF)"/>
            <person name="Walter F."/>
            <person name="Albersmeier A."/>
            <person name="Kalinowski J."/>
            <person name="Ruckert C."/>
        </authorList>
    </citation>
    <scope>NUCLEOTIDE SEQUENCE</scope>
    <source>
        <strain evidence="1">CGMCC 1.12698</strain>
    </source>
</reference>
<dbReference type="EMBL" id="BMFK01000002">
    <property type="protein sequence ID" value="GGE74282.1"/>
    <property type="molecule type" value="Genomic_DNA"/>
</dbReference>
<dbReference type="Proteomes" id="UP000605259">
    <property type="component" value="Unassembled WGS sequence"/>
</dbReference>
<dbReference type="InterPro" id="IPR020277">
    <property type="entry name" value="DUF2624"/>
</dbReference>
<dbReference type="AlphaFoldDB" id="A0A917ATW3"/>
<name>A0A917ATW3_9BACI</name>
<proteinExistence type="predicted"/>